<dbReference type="Gene3D" id="2.40.50.140">
    <property type="entry name" value="Nucleic acid-binding proteins"/>
    <property type="match status" value="1"/>
</dbReference>
<evidence type="ECO:0000256" key="5">
    <source>
        <dbReference type="ARBA" id="ARBA00022598"/>
    </source>
</evidence>
<dbReference type="NCBIfam" id="TIGR00458">
    <property type="entry name" value="aspS_nondisc"/>
    <property type="match status" value="1"/>
</dbReference>
<dbReference type="Proteomes" id="UP000053317">
    <property type="component" value="Unassembled WGS sequence"/>
</dbReference>
<evidence type="ECO:0000256" key="7">
    <source>
        <dbReference type="ARBA" id="ARBA00022840"/>
    </source>
</evidence>
<feature type="region of interest" description="Disordered" evidence="11">
    <location>
        <begin position="1"/>
        <end position="85"/>
    </location>
</feature>
<keyword evidence="7" id="KW-0067">ATP-binding</keyword>
<keyword evidence="8" id="KW-0648">Protein biosynthesis</keyword>
<dbReference type="InterPro" id="IPR004523">
    <property type="entry name" value="Asp-tRNA_synthase_2"/>
</dbReference>
<dbReference type="NCBIfam" id="NF003483">
    <property type="entry name" value="PRK05159.1"/>
    <property type="match status" value="1"/>
</dbReference>
<dbReference type="Pfam" id="PF00152">
    <property type="entry name" value="tRNA-synt_2"/>
    <property type="match status" value="1"/>
</dbReference>
<dbReference type="CDD" id="cd04320">
    <property type="entry name" value="AspRS_cyto_N"/>
    <property type="match status" value="1"/>
</dbReference>
<feature type="domain" description="Aminoacyl-transfer RNA synthetases class-II family profile" evidence="12">
    <location>
        <begin position="241"/>
        <end position="543"/>
    </location>
</feature>
<dbReference type="OrthoDB" id="372395at2759"/>
<evidence type="ECO:0000259" key="12">
    <source>
        <dbReference type="PROSITE" id="PS50862"/>
    </source>
</evidence>
<keyword evidence="5" id="KW-0436">Ligase</keyword>
<dbReference type="CDD" id="cd00776">
    <property type="entry name" value="AsxRS_core"/>
    <property type="match status" value="1"/>
</dbReference>
<dbReference type="Pfam" id="PF09924">
    <property type="entry name" value="LPG_synthase_C"/>
    <property type="match status" value="1"/>
</dbReference>
<protein>
    <recommendedName>
        <fullName evidence="3">aspartate--tRNA ligase</fullName>
        <ecNumber evidence="3">6.1.1.12</ecNumber>
    </recommendedName>
</protein>
<dbReference type="PANTHER" id="PTHR43450:SF2">
    <property type="entry name" value="ASPARTATE--TRNA LIGASE"/>
    <property type="match status" value="1"/>
</dbReference>
<reference evidence="13 14" key="2">
    <citation type="submission" date="2015-05" db="EMBL/GenBank/DDBJ databases">
        <authorList>
            <person name="Morales-Cruz A."/>
            <person name="Amrine K.C."/>
            <person name="Cantu D."/>
        </authorList>
    </citation>
    <scope>NUCLEOTIDE SEQUENCE [LARGE SCALE GENOMIC DNA]</scope>
    <source>
        <strain evidence="13">UCRPC4</strain>
    </source>
</reference>
<dbReference type="EC" id="6.1.1.12" evidence="3"/>
<keyword evidence="6" id="KW-0547">Nucleotide-binding</keyword>
<dbReference type="InterPro" id="IPR006195">
    <property type="entry name" value="aa-tRNA-synth_II"/>
</dbReference>
<sequence>MLDHVSTKQRSKADKVDAKALDTERAQKHETRKQDELSRKVQRIEADEQLKEKAAIEYAEARQSDSDEQQARYGPEETPQQRPATTSLYKIFEAGKAGDTVGLIVRIHNCRRQSAKLAFFVFREQIHIIQGVLAFEENKISEHMIHWAEHLPRETLVHVRGTLQKPKDAVRDATIENLEILVESLHVIASVEEPIGIDVHDMAKMIYDEDEDEEPQPVVPLKTRMANRIIDLRTPTSQAIFKINSGICNLFRTYLDSQGFIEIHTPKLQPSATESGAEVFKVGYFGRTAFLAQSPQLAKQMCISADFGRVYEIGPVFRAENSNTHRHLTEYTGLDIEMALNKDYHEAMRTLDNTFKSIFRGVYERYGKDIEIIKERYPHDDLVWLEETPVIPFKDGIKILNDSGWEVDGRKQADDEDLSTRAEIRLGQLIKEKYKTDYYILDKFPASARPFYTMPDERDSKFTNSFDVFLRGQEITTGGQRIHDAAFLKKRMAAQGMATDSMTEYMEAFEWAAPPHAGAGVGLERIVMLMLNLGDVRNASLFPRDPKSLPVAHKSHNLPHPEADTLLKAISDNEPPPQKPLEMLIANYGDASNTSWLDDRYTVWRCNRTGAAIGYAADRDFAIIMGNPLCDSIQYPSVIACFLKYLRQQRLRPIWILVGQEVEEILGEKLGWRSLTCVAEERLSVGEAQSVAKKERQAQNAGVQVSEIGVSEPVPEDFKKRVEQKVEEWKANRTGKQVHITEVVPFQDEVHRRYIYGEDKDGNLCGLIIMAQLAPKYGFQVKFALEFPSAPNGTIELLIANALQSMAKSGIETVTFGAGAQSELKVARNLDKVRSKTLEKVYKTITEQLGLVAKSQFREKFGTFNDPLYICYPKLGLGVTGARTLIKFFEDEM</sequence>
<comment type="catalytic activity">
    <reaction evidence="10">
        <text>tRNA(Asp) + L-aspartate + ATP = L-aspartyl-tRNA(Asp) + AMP + diphosphate</text>
        <dbReference type="Rhea" id="RHEA:19649"/>
        <dbReference type="Rhea" id="RHEA-COMP:9660"/>
        <dbReference type="Rhea" id="RHEA-COMP:9678"/>
        <dbReference type="ChEBI" id="CHEBI:29991"/>
        <dbReference type="ChEBI" id="CHEBI:30616"/>
        <dbReference type="ChEBI" id="CHEBI:33019"/>
        <dbReference type="ChEBI" id="CHEBI:78442"/>
        <dbReference type="ChEBI" id="CHEBI:78516"/>
        <dbReference type="ChEBI" id="CHEBI:456215"/>
        <dbReference type="EC" id="6.1.1.12"/>
    </reaction>
</comment>
<dbReference type="SUPFAM" id="SSF50249">
    <property type="entry name" value="Nucleic acid-binding proteins"/>
    <property type="match status" value="1"/>
</dbReference>
<dbReference type="PROSITE" id="PS50862">
    <property type="entry name" value="AA_TRNA_LIGASE_II"/>
    <property type="match status" value="1"/>
</dbReference>
<dbReference type="SUPFAM" id="SSF55681">
    <property type="entry name" value="Class II aaRS and biotin synthetases"/>
    <property type="match status" value="1"/>
</dbReference>
<evidence type="ECO:0000256" key="11">
    <source>
        <dbReference type="SAM" id="MobiDB-lite"/>
    </source>
</evidence>
<dbReference type="InterPro" id="IPR004364">
    <property type="entry name" value="Aa-tRNA-synt_II"/>
</dbReference>
<proteinExistence type="inferred from homology"/>
<organism evidence="13 14">
    <name type="scientific">Phaeomoniella chlamydospora</name>
    <name type="common">Phaeoacremonium chlamydosporum</name>
    <dbReference type="NCBI Taxonomy" id="158046"/>
    <lineage>
        <taxon>Eukaryota</taxon>
        <taxon>Fungi</taxon>
        <taxon>Dikarya</taxon>
        <taxon>Ascomycota</taxon>
        <taxon>Pezizomycotina</taxon>
        <taxon>Eurotiomycetes</taxon>
        <taxon>Chaetothyriomycetidae</taxon>
        <taxon>Phaeomoniellales</taxon>
        <taxon>Phaeomoniellaceae</taxon>
        <taxon>Phaeomoniella</taxon>
    </lineage>
</organism>
<dbReference type="GO" id="GO:0005524">
    <property type="term" value="F:ATP binding"/>
    <property type="evidence" value="ECO:0007669"/>
    <property type="project" value="UniProtKB-KW"/>
</dbReference>
<comment type="similarity">
    <text evidence="2">Belongs to the class-II aminoacyl-tRNA synthetase family. Type 2 subfamily.</text>
</comment>
<evidence type="ECO:0000256" key="1">
    <source>
        <dbReference type="ARBA" id="ARBA00004496"/>
    </source>
</evidence>
<dbReference type="HAMAP" id="MF_02075">
    <property type="entry name" value="Asp_tRNA_synth_type2"/>
    <property type="match status" value="1"/>
</dbReference>
<evidence type="ECO:0000256" key="2">
    <source>
        <dbReference type="ARBA" id="ARBA00005312"/>
    </source>
</evidence>
<dbReference type="GO" id="GO:0006422">
    <property type="term" value="P:aspartyl-tRNA aminoacylation"/>
    <property type="evidence" value="ECO:0007669"/>
    <property type="project" value="InterPro"/>
</dbReference>
<dbReference type="GO" id="GO:0003723">
    <property type="term" value="F:RNA binding"/>
    <property type="evidence" value="ECO:0007669"/>
    <property type="project" value="TreeGrafter"/>
</dbReference>
<evidence type="ECO:0000313" key="13">
    <source>
        <dbReference type="EMBL" id="KKY17766.1"/>
    </source>
</evidence>
<comment type="caution">
    <text evidence="13">The sequence shown here is derived from an EMBL/GenBank/DDBJ whole genome shotgun (WGS) entry which is preliminary data.</text>
</comment>
<dbReference type="InterPro" id="IPR024320">
    <property type="entry name" value="LPG_synthase_C"/>
</dbReference>
<evidence type="ECO:0000256" key="8">
    <source>
        <dbReference type="ARBA" id="ARBA00022917"/>
    </source>
</evidence>
<evidence type="ECO:0000256" key="10">
    <source>
        <dbReference type="ARBA" id="ARBA00047904"/>
    </source>
</evidence>
<dbReference type="AlphaFoldDB" id="A0A0G2E5Z1"/>
<dbReference type="FunFam" id="3.30.930.10:FF:000013">
    <property type="entry name" value="Aspartate--tRNA ligase, cytoplasmic"/>
    <property type="match status" value="1"/>
</dbReference>
<dbReference type="EMBL" id="LCWF01000137">
    <property type="protein sequence ID" value="KKY17766.1"/>
    <property type="molecule type" value="Genomic_DNA"/>
</dbReference>
<evidence type="ECO:0000256" key="3">
    <source>
        <dbReference type="ARBA" id="ARBA00012841"/>
    </source>
</evidence>
<dbReference type="GO" id="GO:0004815">
    <property type="term" value="F:aspartate-tRNA ligase activity"/>
    <property type="evidence" value="ECO:0007669"/>
    <property type="project" value="UniProtKB-EC"/>
</dbReference>
<keyword evidence="9 13" id="KW-0030">Aminoacyl-tRNA synthetase</keyword>
<dbReference type="InterPro" id="IPR045864">
    <property type="entry name" value="aa-tRNA-synth_II/BPL/LPL"/>
</dbReference>
<evidence type="ECO:0000256" key="4">
    <source>
        <dbReference type="ARBA" id="ARBA00022490"/>
    </source>
</evidence>
<evidence type="ECO:0000313" key="14">
    <source>
        <dbReference type="Proteomes" id="UP000053317"/>
    </source>
</evidence>
<feature type="compositionally biased region" description="Basic and acidic residues" evidence="11">
    <location>
        <begin position="1"/>
        <end position="65"/>
    </location>
</feature>
<reference evidence="13 14" key="1">
    <citation type="submission" date="2015-05" db="EMBL/GenBank/DDBJ databases">
        <title>Distinctive expansion of gene families associated with plant cell wall degradation and secondary metabolism in the genomes of grapevine trunk pathogens.</title>
        <authorList>
            <person name="Lawrence D.P."/>
            <person name="Travadon R."/>
            <person name="Rolshausen P.E."/>
            <person name="Baumgartner K."/>
        </authorList>
    </citation>
    <scope>NUCLEOTIDE SEQUENCE [LARGE SCALE GENOMIC DNA]</scope>
    <source>
        <strain evidence="13">UCRPC4</strain>
    </source>
</reference>
<keyword evidence="4" id="KW-0963">Cytoplasm</keyword>
<name>A0A0G2E5Z1_PHACM</name>
<dbReference type="PANTHER" id="PTHR43450">
    <property type="entry name" value="ASPARTYL-TRNA SYNTHETASE"/>
    <property type="match status" value="1"/>
</dbReference>
<dbReference type="PRINTS" id="PR01042">
    <property type="entry name" value="TRNASYNTHASP"/>
</dbReference>
<evidence type="ECO:0000256" key="6">
    <source>
        <dbReference type="ARBA" id="ARBA00022741"/>
    </source>
</evidence>
<dbReference type="GO" id="GO:0017101">
    <property type="term" value="C:aminoacyl-tRNA synthetase multienzyme complex"/>
    <property type="evidence" value="ECO:0007669"/>
    <property type="project" value="TreeGrafter"/>
</dbReference>
<dbReference type="InterPro" id="IPR002312">
    <property type="entry name" value="Asp/Asn-tRNA-synth_IIb"/>
</dbReference>
<dbReference type="GO" id="GO:0005829">
    <property type="term" value="C:cytosol"/>
    <property type="evidence" value="ECO:0007669"/>
    <property type="project" value="TreeGrafter"/>
</dbReference>
<accession>A0A0G2E5Z1</accession>
<comment type="subcellular location">
    <subcellularLocation>
        <location evidence="1">Cytoplasm</location>
    </subcellularLocation>
</comment>
<keyword evidence="14" id="KW-1185">Reference proteome</keyword>
<dbReference type="Gene3D" id="3.30.930.10">
    <property type="entry name" value="Bira Bifunctional Protein, Domain 2"/>
    <property type="match status" value="1"/>
</dbReference>
<gene>
    <name evidence="13" type="ORF">UCRPC4_g05399</name>
</gene>
<dbReference type="InterPro" id="IPR012340">
    <property type="entry name" value="NA-bd_OB-fold"/>
</dbReference>
<evidence type="ECO:0000256" key="9">
    <source>
        <dbReference type="ARBA" id="ARBA00023146"/>
    </source>
</evidence>